<organism evidence="2">
    <name type="scientific">Lepeophtheirus salmonis</name>
    <name type="common">Salmon louse</name>
    <name type="synonym">Caligus salmonis</name>
    <dbReference type="NCBI Taxonomy" id="72036"/>
    <lineage>
        <taxon>Eukaryota</taxon>
        <taxon>Metazoa</taxon>
        <taxon>Ecdysozoa</taxon>
        <taxon>Arthropoda</taxon>
        <taxon>Crustacea</taxon>
        <taxon>Multicrustacea</taxon>
        <taxon>Hexanauplia</taxon>
        <taxon>Copepoda</taxon>
        <taxon>Siphonostomatoida</taxon>
        <taxon>Caligidae</taxon>
        <taxon>Lepeophtheirus</taxon>
    </lineage>
</organism>
<dbReference type="AlphaFoldDB" id="A0A0K2U503"/>
<proteinExistence type="predicted"/>
<dbReference type="Gene3D" id="3.40.50.2300">
    <property type="match status" value="2"/>
</dbReference>
<feature type="signal peptide" evidence="1">
    <location>
        <begin position="1"/>
        <end position="23"/>
    </location>
</feature>
<evidence type="ECO:0000256" key="1">
    <source>
        <dbReference type="SAM" id="SignalP"/>
    </source>
</evidence>
<feature type="chain" id="PRO_5005488370" evidence="1">
    <location>
        <begin position="24"/>
        <end position="334"/>
    </location>
</feature>
<keyword evidence="1" id="KW-0732">Signal</keyword>
<protein>
    <submittedName>
        <fullName evidence="2">Glutamate receptor ionotropic, kainate 2like [Columba livia]</fullName>
    </submittedName>
</protein>
<dbReference type="InterPro" id="IPR028082">
    <property type="entry name" value="Peripla_BP_I"/>
</dbReference>
<name>A0A0K2U503_LEPSM</name>
<evidence type="ECO:0000313" key="2">
    <source>
        <dbReference type="EMBL" id="CDW32796.1"/>
    </source>
</evidence>
<sequence>MNAMERIIGYQLILLILTWMAKGNDSSHRTNIQLGVIISTEKSPGFNIAEAIRHYNAQRIHERSFSPITSWVSINDTFLSIRSACDLLEKGVHGVVDASMGLSDTIGSVFSYYGIPLIRITDQVSWSHQVTEYGEVYINVHPNSQILYKALLDTMKFLDLNSIVILYYTDVDLLIWKDFIESKWRDSLFLPNFYQLSFGNKDLRRTLEDLKRMQFSSILYLQKDLNHTMQFLRECLTMGLLGYERHIVLSSLDLHESLLNPYTHSGANITFMTMSGQTKLDNLVSEALLDDALTLFLKAFPKHDEILDSYPKGLSCQNDISWSQGMLVYERLKN</sequence>
<accession>A0A0K2U503</accession>
<reference evidence="2" key="1">
    <citation type="submission" date="2014-05" db="EMBL/GenBank/DDBJ databases">
        <authorList>
            <person name="Chronopoulou M."/>
        </authorList>
    </citation>
    <scope>NUCLEOTIDE SEQUENCE</scope>
    <source>
        <tissue evidence="2">Whole organism</tissue>
    </source>
</reference>
<feature type="non-terminal residue" evidence="2">
    <location>
        <position position="334"/>
    </location>
</feature>
<keyword evidence="2" id="KW-0675">Receptor</keyword>
<dbReference type="EMBL" id="HACA01015435">
    <property type="protein sequence ID" value="CDW32796.1"/>
    <property type="molecule type" value="Transcribed_RNA"/>
</dbReference>
<dbReference type="SUPFAM" id="SSF53822">
    <property type="entry name" value="Periplasmic binding protein-like I"/>
    <property type="match status" value="1"/>
</dbReference>